<dbReference type="Pfam" id="PF13585">
    <property type="entry name" value="CHU_C"/>
    <property type="match status" value="1"/>
</dbReference>
<sequence>MRFSVLFVVFLSFASSAFAQTIDPVGSGRALQFDGIDDYVDLGNIYDDLTLPLTVSAWVYLDNSASGINPIFVSQDNAPVYNGFWFQVTEENFAIEYGDGMGEGSSVYRRGIRSDYLDRRGRWVHLCAVMRSAGDMGLYLNGVLVSSSYAGSSNLPMASNFPNDIAKIGYYYTNSAVYHFKGMLDDLRVWNRALTDTEIRATMCKKLTGTESGLIGYWNFDETSGTTVKDNSSKHYDGILRGNPTRVYSGAAIGDESTYLYPAAPWTNATAMVSADGTHELVVKNVKGAPQGMQLYRVNALPSQTGGLNLADVEQPYFGVFSAGSGTGYTFDLEYVYNGHAPCALNARTDNRGPTWTSVATATGISERFEILRSDQSSAPITVDLGPDQLICDQPSRSLTATTPDAGTFLWSTGATTPTITVNASGSYWVKLMNGCRFDRDTAEMTFRRKPAVSLGVDEILCELMPRKLQPVTTVPDDYAFAWQDGSTQPVYDVRDFGIYWVQVTGACGMDRDTVEFARKPQESVVFDLGEEQRVCDQPLVQLSTNLPATGRTFHWNTGATTPSIDVTTTGEYWVTVENVCTQQSDTIRVTMDGSPVPFTLGEDEIVCEMEERMLLATAPPGASIAWQDGSTSPTLSVKEFGRYWVEVRNGCGVMQDTVTFTKLHYVPEFIPNIITPNGDDRNEYFIAIPNPDAVPVALRVYNRWGMQVYRAPFYKNDWNGGGLSPGIYFYHLTGACIPEQKGMLTIR</sequence>
<organism evidence="5 6">
    <name type="scientific">Dawidia cretensis</name>
    <dbReference type="NCBI Taxonomy" id="2782350"/>
    <lineage>
        <taxon>Bacteria</taxon>
        <taxon>Pseudomonadati</taxon>
        <taxon>Bacteroidota</taxon>
        <taxon>Cytophagia</taxon>
        <taxon>Cytophagales</taxon>
        <taxon>Chryseotaleaceae</taxon>
        <taxon>Dawidia</taxon>
    </lineage>
</organism>
<dbReference type="Pfam" id="PF13385">
    <property type="entry name" value="Laminin_G_3"/>
    <property type="match status" value="1"/>
</dbReference>
<protein>
    <submittedName>
        <fullName evidence="5">Gliding motility-associated C-terminal domain-containing protein</fullName>
    </submittedName>
</protein>
<keyword evidence="6" id="KW-1185">Reference proteome</keyword>
<dbReference type="SMART" id="SM00560">
    <property type="entry name" value="LamGL"/>
    <property type="match status" value="1"/>
</dbReference>
<dbReference type="GO" id="GO:0005975">
    <property type="term" value="P:carbohydrate metabolic process"/>
    <property type="evidence" value="ECO:0007669"/>
    <property type="project" value="UniProtKB-ARBA"/>
</dbReference>
<evidence type="ECO:0000259" key="4">
    <source>
        <dbReference type="SMART" id="SM00560"/>
    </source>
</evidence>
<reference evidence="5 6" key="1">
    <citation type="submission" date="2021-05" db="EMBL/GenBank/DDBJ databases">
        <title>A Polyphasic approach of four new species of the genus Ohtaekwangia: Ohtaekwangia histidinii sp. nov., Ohtaekwangia cretensis sp. nov., Ohtaekwangia indiensis sp. nov., Ohtaekwangia reichenbachii sp. nov. from diverse environment.</title>
        <authorList>
            <person name="Octaviana S."/>
        </authorList>
    </citation>
    <scope>NUCLEOTIDE SEQUENCE [LARGE SCALE GENOMIC DNA]</scope>
    <source>
        <strain evidence="5 6">PWU5</strain>
    </source>
</reference>
<dbReference type="InterPro" id="IPR013320">
    <property type="entry name" value="ConA-like_dom_sf"/>
</dbReference>
<keyword evidence="1 3" id="KW-0732">Signal</keyword>
<evidence type="ECO:0000313" key="6">
    <source>
        <dbReference type="Proteomes" id="UP001319080"/>
    </source>
</evidence>
<keyword evidence="2" id="KW-1015">Disulfide bond</keyword>
<dbReference type="InterPro" id="IPR006558">
    <property type="entry name" value="LamG-like"/>
</dbReference>
<dbReference type="Gene3D" id="2.60.120.200">
    <property type="match status" value="1"/>
</dbReference>
<dbReference type="EMBL" id="JAHESE010000046">
    <property type="protein sequence ID" value="MBT1711971.1"/>
    <property type="molecule type" value="Genomic_DNA"/>
</dbReference>
<evidence type="ECO:0000256" key="1">
    <source>
        <dbReference type="ARBA" id="ARBA00022729"/>
    </source>
</evidence>
<evidence type="ECO:0000256" key="3">
    <source>
        <dbReference type="SAM" id="SignalP"/>
    </source>
</evidence>
<comment type="caution">
    <text evidence="5">The sequence shown here is derived from an EMBL/GenBank/DDBJ whole genome shotgun (WGS) entry which is preliminary data.</text>
</comment>
<proteinExistence type="predicted"/>
<evidence type="ECO:0000313" key="5">
    <source>
        <dbReference type="EMBL" id="MBT1711971.1"/>
    </source>
</evidence>
<dbReference type="SUPFAM" id="SSF49899">
    <property type="entry name" value="Concanavalin A-like lectins/glucanases"/>
    <property type="match status" value="1"/>
</dbReference>
<dbReference type="AlphaFoldDB" id="A0AAP2GSN7"/>
<feature type="domain" description="LamG-like jellyroll fold" evidence="4">
    <location>
        <begin position="53"/>
        <end position="197"/>
    </location>
</feature>
<accession>A0AAP2GSN7</accession>
<evidence type="ECO:0000256" key="2">
    <source>
        <dbReference type="ARBA" id="ARBA00023157"/>
    </source>
</evidence>
<feature type="signal peptide" evidence="3">
    <location>
        <begin position="1"/>
        <end position="19"/>
    </location>
</feature>
<name>A0AAP2GSN7_9BACT</name>
<dbReference type="Proteomes" id="UP001319080">
    <property type="component" value="Unassembled WGS sequence"/>
</dbReference>
<dbReference type="GO" id="GO:0004553">
    <property type="term" value="F:hydrolase activity, hydrolyzing O-glycosyl compounds"/>
    <property type="evidence" value="ECO:0007669"/>
    <property type="project" value="UniProtKB-ARBA"/>
</dbReference>
<gene>
    <name evidence="5" type="ORF">KK062_27255</name>
</gene>
<feature type="chain" id="PRO_5042914236" evidence="3">
    <location>
        <begin position="20"/>
        <end position="748"/>
    </location>
</feature>